<evidence type="ECO:0000313" key="3">
    <source>
        <dbReference type="Proteomes" id="UP000294772"/>
    </source>
</evidence>
<feature type="region of interest" description="Disordered" evidence="1">
    <location>
        <begin position="118"/>
        <end position="140"/>
    </location>
</feature>
<organism evidence="2 3">
    <name type="scientific">Caldimonas thermodepolymerans</name>
    <dbReference type="NCBI Taxonomy" id="215580"/>
    <lineage>
        <taxon>Bacteria</taxon>
        <taxon>Pseudomonadati</taxon>
        <taxon>Pseudomonadota</taxon>
        <taxon>Betaproteobacteria</taxon>
        <taxon>Burkholderiales</taxon>
        <taxon>Sphaerotilaceae</taxon>
        <taxon>Caldimonas</taxon>
    </lineage>
</organism>
<dbReference type="CDD" id="cd08026">
    <property type="entry name" value="DUF326"/>
    <property type="match status" value="1"/>
</dbReference>
<name>A0AA46HXT9_9BURK</name>
<dbReference type="PANTHER" id="PTHR37310">
    <property type="entry name" value="CYTOPLASMIC PROTEIN-RELATED"/>
    <property type="match status" value="1"/>
</dbReference>
<dbReference type="EMBL" id="SLXF01000001">
    <property type="protein sequence ID" value="TCP09951.1"/>
    <property type="molecule type" value="Genomic_DNA"/>
</dbReference>
<evidence type="ECO:0000313" key="2">
    <source>
        <dbReference type="EMBL" id="TCP09951.1"/>
    </source>
</evidence>
<dbReference type="InterPro" id="IPR044543">
    <property type="entry name" value="YHJQ-like"/>
</dbReference>
<dbReference type="Gene3D" id="1.20.1270.360">
    <property type="match status" value="1"/>
</dbReference>
<comment type="caution">
    <text evidence="2">The sequence shown here is derived from an EMBL/GenBank/DDBJ whole genome shotgun (WGS) entry which is preliminary data.</text>
</comment>
<evidence type="ECO:0000256" key="1">
    <source>
        <dbReference type="SAM" id="MobiDB-lite"/>
    </source>
</evidence>
<sequence length="140" mass="14468">MTGITHDPAVRQCIDDCLQCRTTCLAMAMGPCLERQGAHSERGHLTLMLNCAELCGTAAHFMLAGSTLHTEVCALCATVCGACAQSCRQLDGMEHCVAACERCAASCRTVSGVQAPGVHASDQLPTTGVTGGPPRQGAYG</sequence>
<dbReference type="Pfam" id="PF03860">
    <property type="entry name" value="Csp"/>
    <property type="match status" value="1"/>
</dbReference>
<protein>
    <recommendedName>
        <fullName evidence="4">Ferredoxin</fullName>
    </recommendedName>
</protein>
<reference evidence="2 3" key="1">
    <citation type="submission" date="2019-03" db="EMBL/GenBank/DDBJ databases">
        <title>Genomic Encyclopedia of Type Strains, Phase IV (KMG-IV): sequencing the most valuable type-strain genomes for metagenomic binning, comparative biology and taxonomic classification.</title>
        <authorList>
            <person name="Goeker M."/>
        </authorList>
    </citation>
    <scope>NUCLEOTIDE SEQUENCE [LARGE SCALE GENOMIC DNA]</scope>
    <source>
        <strain evidence="2 3">DSM 15264</strain>
    </source>
</reference>
<dbReference type="RefSeq" id="WP_198425464.1">
    <property type="nucleotide sequence ID" value="NZ_CALFFA010000021.1"/>
</dbReference>
<proteinExistence type="predicted"/>
<evidence type="ECO:0008006" key="4">
    <source>
        <dbReference type="Google" id="ProtNLM"/>
    </source>
</evidence>
<dbReference type="InterPro" id="IPR005560">
    <property type="entry name" value="Csp_YhjQ"/>
</dbReference>
<accession>A0AA46HXT9</accession>
<dbReference type="PANTHER" id="PTHR37310:SF1">
    <property type="entry name" value="CYTOPLASMIC PROTEIN"/>
    <property type="match status" value="1"/>
</dbReference>
<gene>
    <name evidence="2" type="ORF">EV676_101535</name>
</gene>
<dbReference type="AlphaFoldDB" id="A0AA46HXT9"/>
<dbReference type="Proteomes" id="UP000294772">
    <property type="component" value="Unassembled WGS sequence"/>
</dbReference>